<keyword evidence="1" id="KW-0732">Signal</keyword>
<proteinExistence type="predicted"/>
<dbReference type="KEGG" id="crq:GCK72_011776"/>
<evidence type="ECO:0000313" key="2">
    <source>
        <dbReference type="EMBL" id="KAF1763510.1"/>
    </source>
</evidence>
<dbReference type="CTD" id="78775284"/>
<dbReference type="Proteomes" id="UP000483820">
    <property type="component" value="Chromosome III"/>
</dbReference>
<reference evidence="2 3" key="1">
    <citation type="submission" date="2019-12" db="EMBL/GenBank/DDBJ databases">
        <title>Chromosome-level assembly of the Caenorhabditis remanei genome.</title>
        <authorList>
            <person name="Teterina A.A."/>
            <person name="Willis J.H."/>
            <person name="Phillips P.C."/>
        </authorList>
    </citation>
    <scope>NUCLEOTIDE SEQUENCE [LARGE SCALE GENOMIC DNA]</scope>
    <source>
        <strain evidence="2 3">PX506</strain>
        <tissue evidence="2">Whole organism</tissue>
    </source>
</reference>
<evidence type="ECO:0000313" key="3">
    <source>
        <dbReference type="Proteomes" id="UP000483820"/>
    </source>
</evidence>
<comment type="caution">
    <text evidence="2">The sequence shown here is derived from an EMBL/GenBank/DDBJ whole genome shotgun (WGS) entry which is preliminary data.</text>
</comment>
<accession>A0A6A5H6Q0</accession>
<gene>
    <name evidence="2" type="ORF">GCK72_011776</name>
</gene>
<dbReference type="RefSeq" id="XP_053588244.1">
    <property type="nucleotide sequence ID" value="XM_053728667.1"/>
</dbReference>
<dbReference type="EMBL" id="WUAV01000003">
    <property type="protein sequence ID" value="KAF1763510.1"/>
    <property type="molecule type" value="Genomic_DNA"/>
</dbReference>
<feature type="signal peptide" evidence="1">
    <location>
        <begin position="1"/>
        <end position="19"/>
    </location>
</feature>
<organism evidence="2 3">
    <name type="scientific">Caenorhabditis remanei</name>
    <name type="common">Caenorhabditis vulgaris</name>
    <dbReference type="NCBI Taxonomy" id="31234"/>
    <lineage>
        <taxon>Eukaryota</taxon>
        <taxon>Metazoa</taxon>
        <taxon>Ecdysozoa</taxon>
        <taxon>Nematoda</taxon>
        <taxon>Chromadorea</taxon>
        <taxon>Rhabditida</taxon>
        <taxon>Rhabditina</taxon>
        <taxon>Rhabditomorpha</taxon>
        <taxon>Rhabditoidea</taxon>
        <taxon>Rhabditidae</taxon>
        <taxon>Peloderinae</taxon>
        <taxon>Caenorhabditis</taxon>
    </lineage>
</organism>
<protein>
    <submittedName>
        <fullName evidence="2">Uncharacterized protein</fullName>
    </submittedName>
</protein>
<sequence length="139" mass="15890">MVGGRLLLLLLTISLPSAAVPTLPHVFFDDSQCVNLRCEWRGVGKQCKSATVLETDYGHYFEFLKDDESDNDLLTRIKLRHPLNTFMIVNNAELGEMCKGRRLWCNVVNQYGGPRAYEMFFEFLLSPGVPIELRPKLHC</sequence>
<dbReference type="GeneID" id="78775284"/>
<feature type="chain" id="PRO_5025688762" evidence="1">
    <location>
        <begin position="20"/>
        <end position="139"/>
    </location>
</feature>
<name>A0A6A5H6Q0_CAERE</name>
<dbReference type="AlphaFoldDB" id="A0A6A5H6Q0"/>
<evidence type="ECO:0000256" key="1">
    <source>
        <dbReference type="SAM" id="SignalP"/>
    </source>
</evidence>